<sequence length="433" mass="47290">MNKKTLKIGIVGLGSVGQGVIKILQDNSELIKKKTNTDIQIIGICAKDKNKKRDIAIHKYKWFDNPKSLAEDKSLDVLIELIGGEDGIALEVVESAISSNKHVITANKALLAKHGNYLFGLAEKNKVTILYEAAVAGAIPIIKTLRESTASNDISALYGILNGTCNYILTSMERDSITFDEALEKAKELGFAEADPTFDIEGYDAAHKLSILASVSFSQSIAFNDISIQGIKNISLDDILAAKDYGYKIKLLGIAKKNYNKLTQNVRPCLVPSESQLAKIDWEKNAVVIKGGFFGELTLSGPGAGRLPTASAVFGDIFDIINETNYPSLGTPLSNLSENISSDNYNEKARFYLRFLLPDVSGTMASITNIMAKNNISIDDITQRISKKMFKQNLVPITIITSTTDFVSINKAVEDINKNNYSPISPNIIIIED</sequence>
<comment type="similarity">
    <text evidence="3 13">Belongs to the homoserine dehydrogenase family.</text>
</comment>
<evidence type="ECO:0000256" key="5">
    <source>
        <dbReference type="ARBA" id="ARBA00013376"/>
    </source>
</evidence>
<dbReference type="Pfam" id="PF03447">
    <property type="entry name" value="NAD_binding_3"/>
    <property type="match status" value="1"/>
</dbReference>
<evidence type="ECO:0000256" key="6">
    <source>
        <dbReference type="ARBA" id="ARBA00022605"/>
    </source>
</evidence>
<dbReference type="GO" id="GO:0050661">
    <property type="term" value="F:NADP binding"/>
    <property type="evidence" value="ECO:0007669"/>
    <property type="project" value="InterPro"/>
</dbReference>
<dbReference type="FunFam" id="3.30.360.10:FF:000005">
    <property type="entry name" value="Homoserine dehydrogenase"/>
    <property type="match status" value="1"/>
</dbReference>
<evidence type="ECO:0000256" key="2">
    <source>
        <dbReference type="ARBA" id="ARBA00005062"/>
    </source>
</evidence>
<feature type="binding site" evidence="12">
    <location>
        <position position="108"/>
    </location>
    <ligand>
        <name>NADPH</name>
        <dbReference type="ChEBI" id="CHEBI:57783"/>
    </ligand>
</feature>
<keyword evidence="6" id="KW-0028">Amino-acid biosynthesis</keyword>
<evidence type="ECO:0000259" key="14">
    <source>
        <dbReference type="PROSITE" id="PS51671"/>
    </source>
</evidence>
<gene>
    <name evidence="15" type="ORF">DBW71_04545</name>
</gene>
<dbReference type="EMBL" id="QOQD01000010">
    <property type="protein sequence ID" value="RCL73073.1"/>
    <property type="molecule type" value="Genomic_DNA"/>
</dbReference>
<dbReference type="UniPathway" id="UPA00050">
    <property type="reaction ID" value="UER00063"/>
</dbReference>
<comment type="pathway">
    <text evidence="1">Amino-acid biosynthesis; L-threonine biosynthesis; L-threonine from L-aspartate: step 3/5.</text>
</comment>
<dbReference type="PROSITE" id="PS01042">
    <property type="entry name" value="HOMOSER_DHGENASE"/>
    <property type="match status" value="1"/>
</dbReference>
<reference evidence="15 16" key="1">
    <citation type="journal article" date="2018" name="Microbiome">
        <title>Fine metagenomic profile of the Mediterranean stratified and mixed water columns revealed by assembly and recruitment.</title>
        <authorList>
            <person name="Haro-Moreno J.M."/>
            <person name="Lopez-Perez M."/>
            <person name="De La Torre J.R."/>
            <person name="Picazo A."/>
            <person name="Camacho A."/>
            <person name="Rodriguez-Valera F."/>
        </authorList>
    </citation>
    <scope>NUCLEOTIDE SEQUENCE [LARGE SCALE GENOMIC DNA]</scope>
    <source>
        <strain evidence="15">MED-G57</strain>
    </source>
</reference>
<dbReference type="NCBIfam" id="NF004976">
    <property type="entry name" value="PRK06349.1"/>
    <property type="match status" value="1"/>
</dbReference>
<feature type="domain" description="ACT" evidence="14">
    <location>
        <begin position="352"/>
        <end position="433"/>
    </location>
</feature>
<organism evidence="15 16">
    <name type="scientific">PS1 clade bacterium</name>
    <dbReference type="NCBI Taxonomy" id="2175152"/>
    <lineage>
        <taxon>Bacteria</taxon>
        <taxon>Pseudomonadati</taxon>
        <taxon>Pseudomonadota</taxon>
        <taxon>Alphaproteobacteria</taxon>
        <taxon>PS1 clade</taxon>
    </lineage>
</organism>
<evidence type="ECO:0000256" key="10">
    <source>
        <dbReference type="ARBA" id="ARBA00023167"/>
    </source>
</evidence>
<dbReference type="Gene3D" id="3.30.360.10">
    <property type="entry name" value="Dihydrodipicolinate Reductase, domain 2"/>
    <property type="match status" value="1"/>
</dbReference>
<dbReference type="InterPro" id="IPR002912">
    <property type="entry name" value="ACT_dom"/>
</dbReference>
<evidence type="ECO:0000256" key="11">
    <source>
        <dbReference type="PIRSR" id="PIRSR000098-1"/>
    </source>
</evidence>
<name>A0A368DP72_9PROT</name>
<dbReference type="GO" id="GO:0009086">
    <property type="term" value="P:methionine biosynthetic process"/>
    <property type="evidence" value="ECO:0007669"/>
    <property type="project" value="UniProtKB-KW"/>
</dbReference>
<feature type="binding site" evidence="12">
    <location>
        <position position="193"/>
    </location>
    <ligand>
        <name>L-homoserine</name>
        <dbReference type="ChEBI" id="CHEBI:57476"/>
    </ligand>
</feature>
<dbReference type="SUPFAM" id="SSF55347">
    <property type="entry name" value="Glyceraldehyde-3-phosphate dehydrogenase-like, C-terminal domain"/>
    <property type="match status" value="1"/>
</dbReference>
<dbReference type="InterPro" id="IPR019811">
    <property type="entry name" value="HDH_CS"/>
</dbReference>
<keyword evidence="9" id="KW-0560">Oxidoreductase</keyword>
<evidence type="ECO:0000256" key="3">
    <source>
        <dbReference type="ARBA" id="ARBA00006753"/>
    </source>
</evidence>
<dbReference type="InterPro" id="IPR016204">
    <property type="entry name" value="HDH"/>
</dbReference>
<comment type="pathway">
    <text evidence="2">Amino-acid biosynthesis; L-methionine biosynthesis via de novo pathway; L-homoserine from L-aspartate: step 3/3.</text>
</comment>
<evidence type="ECO:0000313" key="15">
    <source>
        <dbReference type="EMBL" id="RCL73073.1"/>
    </source>
</evidence>
<comment type="caution">
    <text evidence="15">The sequence shown here is derived from an EMBL/GenBank/DDBJ whole genome shotgun (WGS) entry which is preliminary data.</text>
</comment>
<dbReference type="Pfam" id="PF00742">
    <property type="entry name" value="Homoserine_dh"/>
    <property type="match status" value="1"/>
</dbReference>
<protein>
    <recommendedName>
        <fullName evidence="5">Homoserine dehydrogenase</fullName>
        <ecNumber evidence="4">1.1.1.3</ecNumber>
    </recommendedName>
</protein>
<dbReference type="Pfam" id="PF01842">
    <property type="entry name" value="ACT"/>
    <property type="match status" value="1"/>
</dbReference>
<evidence type="ECO:0000256" key="8">
    <source>
        <dbReference type="ARBA" id="ARBA00022857"/>
    </source>
</evidence>
<proteinExistence type="inferred from homology"/>
<keyword evidence="8 12" id="KW-0521">NADP</keyword>
<dbReference type="PROSITE" id="PS51671">
    <property type="entry name" value="ACT"/>
    <property type="match status" value="1"/>
</dbReference>
<dbReference type="PIRSF" id="PIRSF000098">
    <property type="entry name" value="Homoser_dehydrog"/>
    <property type="match status" value="1"/>
</dbReference>
<dbReference type="SUPFAM" id="SSF51735">
    <property type="entry name" value="NAD(P)-binding Rossmann-fold domains"/>
    <property type="match status" value="1"/>
</dbReference>
<dbReference type="GO" id="GO:0009088">
    <property type="term" value="P:threonine biosynthetic process"/>
    <property type="evidence" value="ECO:0007669"/>
    <property type="project" value="UniProtKB-UniPathway"/>
</dbReference>
<dbReference type="InterPro" id="IPR001342">
    <property type="entry name" value="HDH_cat"/>
</dbReference>
<dbReference type="PANTHER" id="PTHR43331:SF1">
    <property type="entry name" value="HOMOSERINE DEHYDROGENASE"/>
    <property type="match status" value="1"/>
</dbReference>
<evidence type="ECO:0000256" key="12">
    <source>
        <dbReference type="PIRSR" id="PIRSR000098-2"/>
    </source>
</evidence>
<dbReference type="Proteomes" id="UP000253570">
    <property type="component" value="Unassembled WGS sequence"/>
</dbReference>
<evidence type="ECO:0000256" key="13">
    <source>
        <dbReference type="RuleBase" id="RU004171"/>
    </source>
</evidence>
<dbReference type="InterPro" id="IPR005106">
    <property type="entry name" value="Asp/hSer_DH_NAD-bd"/>
</dbReference>
<evidence type="ECO:0000256" key="1">
    <source>
        <dbReference type="ARBA" id="ARBA00005056"/>
    </source>
</evidence>
<evidence type="ECO:0000256" key="4">
    <source>
        <dbReference type="ARBA" id="ARBA00013213"/>
    </source>
</evidence>
<dbReference type="Gene3D" id="3.30.70.260">
    <property type="match status" value="1"/>
</dbReference>
<keyword evidence="7" id="KW-0791">Threonine biosynthesis</keyword>
<dbReference type="SUPFAM" id="SSF55021">
    <property type="entry name" value="ACT-like"/>
    <property type="match status" value="1"/>
</dbReference>
<dbReference type="CDD" id="cd04881">
    <property type="entry name" value="ACT_HSDH-Hom"/>
    <property type="match status" value="1"/>
</dbReference>
<keyword evidence="10" id="KW-0486">Methionine biosynthesis</keyword>
<evidence type="ECO:0000256" key="9">
    <source>
        <dbReference type="ARBA" id="ARBA00023002"/>
    </source>
</evidence>
<dbReference type="EC" id="1.1.1.3" evidence="4"/>
<dbReference type="AlphaFoldDB" id="A0A368DP72"/>
<dbReference type="GO" id="GO:0004412">
    <property type="term" value="F:homoserine dehydrogenase activity"/>
    <property type="evidence" value="ECO:0007669"/>
    <property type="project" value="UniProtKB-EC"/>
</dbReference>
<dbReference type="InterPro" id="IPR036291">
    <property type="entry name" value="NAD(P)-bd_dom_sf"/>
</dbReference>
<dbReference type="PANTHER" id="PTHR43331">
    <property type="entry name" value="HOMOSERINE DEHYDROGENASE"/>
    <property type="match status" value="1"/>
</dbReference>
<evidence type="ECO:0000256" key="7">
    <source>
        <dbReference type="ARBA" id="ARBA00022697"/>
    </source>
</evidence>
<dbReference type="Gene3D" id="3.40.50.720">
    <property type="entry name" value="NAD(P)-binding Rossmann-like Domain"/>
    <property type="match status" value="1"/>
</dbReference>
<feature type="active site" description="Proton donor" evidence="11">
    <location>
        <position position="208"/>
    </location>
</feature>
<dbReference type="UniPathway" id="UPA00051">
    <property type="reaction ID" value="UER00465"/>
</dbReference>
<evidence type="ECO:0000313" key="16">
    <source>
        <dbReference type="Proteomes" id="UP000253570"/>
    </source>
</evidence>
<dbReference type="InterPro" id="IPR045865">
    <property type="entry name" value="ACT-like_dom_sf"/>
</dbReference>
<accession>A0A368DP72</accession>